<evidence type="ECO:0000313" key="2">
    <source>
        <dbReference type="Proteomes" id="UP001054837"/>
    </source>
</evidence>
<protein>
    <submittedName>
        <fullName evidence="1">Uncharacterized protein</fullName>
    </submittedName>
</protein>
<dbReference type="EMBL" id="BPLQ01014081">
    <property type="protein sequence ID" value="GIY77144.1"/>
    <property type="molecule type" value="Genomic_DNA"/>
</dbReference>
<keyword evidence="2" id="KW-1185">Reference proteome</keyword>
<organism evidence="1 2">
    <name type="scientific">Caerostris darwini</name>
    <dbReference type="NCBI Taxonomy" id="1538125"/>
    <lineage>
        <taxon>Eukaryota</taxon>
        <taxon>Metazoa</taxon>
        <taxon>Ecdysozoa</taxon>
        <taxon>Arthropoda</taxon>
        <taxon>Chelicerata</taxon>
        <taxon>Arachnida</taxon>
        <taxon>Araneae</taxon>
        <taxon>Araneomorphae</taxon>
        <taxon>Entelegynae</taxon>
        <taxon>Araneoidea</taxon>
        <taxon>Araneidae</taxon>
        <taxon>Caerostris</taxon>
    </lineage>
</organism>
<sequence>MKQKCLCCEQFHLNNAWKLLAATDFDFSVTGGVGAKLPKTPVDSRPGIFFDSFKSHYHPLKNPENTCNLERVHTFLPETGKEQEGAVNIDSRKLL</sequence>
<accession>A0AAV4W5G2</accession>
<proteinExistence type="predicted"/>
<reference evidence="1 2" key="1">
    <citation type="submission" date="2021-06" db="EMBL/GenBank/DDBJ databases">
        <title>Caerostris darwini draft genome.</title>
        <authorList>
            <person name="Kono N."/>
            <person name="Arakawa K."/>
        </authorList>
    </citation>
    <scope>NUCLEOTIDE SEQUENCE [LARGE SCALE GENOMIC DNA]</scope>
</reference>
<gene>
    <name evidence="1" type="ORF">CDAR_300111</name>
</gene>
<comment type="caution">
    <text evidence="1">The sequence shown here is derived from an EMBL/GenBank/DDBJ whole genome shotgun (WGS) entry which is preliminary data.</text>
</comment>
<dbReference type="Proteomes" id="UP001054837">
    <property type="component" value="Unassembled WGS sequence"/>
</dbReference>
<evidence type="ECO:0000313" key="1">
    <source>
        <dbReference type="EMBL" id="GIY77144.1"/>
    </source>
</evidence>
<dbReference type="AlphaFoldDB" id="A0AAV4W5G2"/>
<name>A0AAV4W5G2_9ARAC</name>